<dbReference type="GO" id="GO:0007169">
    <property type="term" value="P:cell surface receptor protein tyrosine kinase signaling pathway"/>
    <property type="evidence" value="ECO:0007669"/>
    <property type="project" value="TreeGrafter"/>
</dbReference>
<keyword evidence="11" id="KW-0808">Transferase</keyword>
<dbReference type="PANTHER" id="PTHR24416:SF611">
    <property type="entry name" value="TYROSINE-PROTEIN KINASE TRANSMEMBRANE RECEPTOR ROR"/>
    <property type="match status" value="1"/>
</dbReference>
<feature type="transmembrane region" description="Helical" evidence="9">
    <location>
        <begin position="226"/>
        <end position="246"/>
    </location>
</feature>
<dbReference type="Pfam" id="PF07714">
    <property type="entry name" value="PK_Tyr_Ser-Thr"/>
    <property type="match status" value="1"/>
</dbReference>
<dbReference type="Gene3D" id="2.60.40.10">
    <property type="entry name" value="Immunoglobulins"/>
    <property type="match status" value="2"/>
</dbReference>
<dbReference type="PANTHER" id="PTHR24416">
    <property type="entry name" value="TYROSINE-PROTEIN KINASE RECEPTOR"/>
    <property type="match status" value="1"/>
</dbReference>
<evidence type="ECO:0000313" key="12">
    <source>
        <dbReference type="Proteomes" id="UP000225706"/>
    </source>
</evidence>
<feature type="compositionally biased region" description="Basic and acidic residues" evidence="8">
    <location>
        <begin position="269"/>
        <end position="287"/>
    </location>
</feature>
<keyword evidence="2 9" id="KW-0812">Transmembrane</keyword>
<evidence type="ECO:0000259" key="10">
    <source>
        <dbReference type="PROSITE" id="PS50835"/>
    </source>
</evidence>
<dbReference type="InterPro" id="IPR007110">
    <property type="entry name" value="Ig-like_dom"/>
</dbReference>
<evidence type="ECO:0000256" key="4">
    <source>
        <dbReference type="ARBA" id="ARBA00023136"/>
    </source>
</evidence>
<keyword evidence="7" id="KW-0393">Immunoglobulin domain</keyword>
<dbReference type="SUPFAM" id="SSF56112">
    <property type="entry name" value="Protein kinase-like (PK-like)"/>
    <property type="match status" value="1"/>
</dbReference>
<evidence type="ECO:0000256" key="7">
    <source>
        <dbReference type="ARBA" id="ARBA00023319"/>
    </source>
</evidence>
<dbReference type="GO" id="GO:0005886">
    <property type="term" value="C:plasma membrane"/>
    <property type="evidence" value="ECO:0007669"/>
    <property type="project" value="TreeGrafter"/>
</dbReference>
<dbReference type="SMART" id="SM00408">
    <property type="entry name" value="IGc2"/>
    <property type="match status" value="1"/>
</dbReference>
<dbReference type="InterPro" id="IPR050122">
    <property type="entry name" value="RTK"/>
</dbReference>
<dbReference type="PIRSF" id="PIRSF000615">
    <property type="entry name" value="TyrPK_CSF1-R"/>
    <property type="match status" value="1"/>
</dbReference>
<dbReference type="InterPro" id="IPR003598">
    <property type="entry name" value="Ig_sub2"/>
</dbReference>
<dbReference type="Gene3D" id="1.10.510.10">
    <property type="entry name" value="Transferase(Phosphotransferase) domain 1"/>
    <property type="match status" value="1"/>
</dbReference>
<evidence type="ECO:0000256" key="9">
    <source>
        <dbReference type="SAM" id="Phobius"/>
    </source>
</evidence>
<evidence type="ECO:0000313" key="11">
    <source>
        <dbReference type="EMBL" id="PFX11654.1"/>
    </source>
</evidence>
<dbReference type="InterPro" id="IPR011009">
    <property type="entry name" value="Kinase-like_dom_sf"/>
</dbReference>
<keyword evidence="4 9" id="KW-0472">Membrane</keyword>
<dbReference type="InterPro" id="IPR003599">
    <property type="entry name" value="Ig_sub"/>
</dbReference>
<name>A0A2B4QZQ1_STYPI</name>
<dbReference type="InterPro" id="IPR013783">
    <property type="entry name" value="Ig-like_fold"/>
</dbReference>
<dbReference type="EMBL" id="LSMT01002064">
    <property type="protein sequence ID" value="PFX11654.1"/>
    <property type="molecule type" value="Genomic_DNA"/>
</dbReference>
<evidence type="ECO:0000256" key="6">
    <source>
        <dbReference type="ARBA" id="ARBA00023180"/>
    </source>
</evidence>
<dbReference type="SUPFAM" id="SSF48726">
    <property type="entry name" value="Immunoglobulin"/>
    <property type="match status" value="2"/>
</dbReference>
<keyword evidence="11" id="KW-0418">Kinase</keyword>
<evidence type="ECO:0000256" key="3">
    <source>
        <dbReference type="ARBA" id="ARBA00022989"/>
    </source>
</evidence>
<sequence length="413" mass="45806">MSSSQENKTFLVGASITLTCKAEPRREDNVYLDRRVEYIEWYDPQDREVIGATCHQNSGLAAKEKLECPLVLNLTVDNFGSYTCQAGNGYEKHCTRKSFKIEIPYAYIPEIVEGPTNQSVLISSSVTFSCTAKGLLRSTIHWIKDNATDILQTNPRARVIPDRPTNRSQVLITGVEMEDSGKYQCIAKNGFRKSQPGVAFLNIAALIPAPSETGKPENSASQTTTIAVPCTLVAALICVVFGIVWIRRRNLDKKDLENDWSPNTQTIKNPEERRPLVGDGVGERELLDGSEQDDTMQDIEERGQERLDSGEKIVGADILTADNCVDLGVEEQRKISSQESVEGCKNLENLEVFDELLGEGEFGIVLWSFGIVLWEIATYGELPYPDISSPIALVSQLATGYRMPCPDQCSEEL</sequence>
<feature type="region of interest" description="Disordered" evidence="8">
    <location>
        <begin position="259"/>
        <end position="296"/>
    </location>
</feature>
<dbReference type="OrthoDB" id="6088938at2759"/>
<dbReference type="Proteomes" id="UP000225706">
    <property type="component" value="Unassembled WGS sequence"/>
</dbReference>
<evidence type="ECO:0000256" key="1">
    <source>
        <dbReference type="ARBA" id="ARBA00004167"/>
    </source>
</evidence>
<protein>
    <submittedName>
        <fullName evidence="11">Tyrosine-protein kinase HCK</fullName>
    </submittedName>
</protein>
<evidence type="ECO:0000256" key="5">
    <source>
        <dbReference type="ARBA" id="ARBA00023157"/>
    </source>
</evidence>
<dbReference type="SMART" id="SM00409">
    <property type="entry name" value="IG"/>
    <property type="match status" value="2"/>
</dbReference>
<dbReference type="InterPro" id="IPR036179">
    <property type="entry name" value="Ig-like_dom_sf"/>
</dbReference>
<evidence type="ECO:0000256" key="8">
    <source>
        <dbReference type="SAM" id="MobiDB-lite"/>
    </source>
</evidence>
<feature type="domain" description="Ig-like" evidence="10">
    <location>
        <begin position="1"/>
        <end position="100"/>
    </location>
</feature>
<keyword evidence="12" id="KW-1185">Reference proteome</keyword>
<dbReference type="AlphaFoldDB" id="A0A2B4QZQ1"/>
<comment type="subcellular location">
    <subcellularLocation>
        <location evidence="1">Membrane</location>
        <topology evidence="1">Single-pass membrane protein</topology>
    </subcellularLocation>
</comment>
<feature type="domain" description="Ig-like" evidence="10">
    <location>
        <begin position="109"/>
        <end position="199"/>
    </location>
</feature>
<organism evidence="11 12">
    <name type="scientific">Stylophora pistillata</name>
    <name type="common">Smooth cauliflower coral</name>
    <dbReference type="NCBI Taxonomy" id="50429"/>
    <lineage>
        <taxon>Eukaryota</taxon>
        <taxon>Metazoa</taxon>
        <taxon>Cnidaria</taxon>
        <taxon>Anthozoa</taxon>
        <taxon>Hexacorallia</taxon>
        <taxon>Scleractinia</taxon>
        <taxon>Astrocoeniina</taxon>
        <taxon>Pocilloporidae</taxon>
        <taxon>Stylophora</taxon>
    </lineage>
</organism>
<dbReference type="GO" id="GO:0004714">
    <property type="term" value="F:transmembrane receptor protein tyrosine kinase activity"/>
    <property type="evidence" value="ECO:0007669"/>
    <property type="project" value="TreeGrafter"/>
</dbReference>
<accession>A0A2B4QZQ1</accession>
<comment type="caution">
    <text evidence="11">The sequence shown here is derived from an EMBL/GenBank/DDBJ whole genome shotgun (WGS) entry which is preliminary data.</text>
</comment>
<dbReference type="InterPro" id="IPR001245">
    <property type="entry name" value="Ser-Thr/Tyr_kinase_cat_dom"/>
</dbReference>
<gene>
    <name evidence="11" type="primary">Hck</name>
    <name evidence="11" type="ORF">AWC38_SpisGene24530</name>
</gene>
<keyword evidence="6" id="KW-0325">Glycoprotein</keyword>
<evidence type="ECO:0000256" key="2">
    <source>
        <dbReference type="ARBA" id="ARBA00022692"/>
    </source>
</evidence>
<dbReference type="Pfam" id="PF13927">
    <property type="entry name" value="Ig_3"/>
    <property type="match status" value="1"/>
</dbReference>
<dbReference type="PROSITE" id="PS50835">
    <property type="entry name" value="IG_LIKE"/>
    <property type="match status" value="2"/>
</dbReference>
<reference evidence="12" key="1">
    <citation type="journal article" date="2017" name="bioRxiv">
        <title>Comparative analysis of the genomes of Stylophora pistillata and Acropora digitifera provides evidence for extensive differences between species of corals.</title>
        <authorList>
            <person name="Voolstra C.R."/>
            <person name="Li Y."/>
            <person name="Liew Y.J."/>
            <person name="Baumgarten S."/>
            <person name="Zoccola D."/>
            <person name="Flot J.-F."/>
            <person name="Tambutte S."/>
            <person name="Allemand D."/>
            <person name="Aranda M."/>
        </authorList>
    </citation>
    <scope>NUCLEOTIDE SEQUENCE [LARGE SCALE GENOMIC DNA]</scope>
</reference>
<keyword evidence="3 9" id="KW-1133">Transmembrane helix</keyword>
<proteinExistence type="predicted"/>
<keyword evidence="5" id="KW-1015">Disulfide bond</keyword>
<dbReference type="GO" id="GO:0043235">
    <property type="term" value="C:receptor complex"/>
    <property type="evidence" value="ECO:0007669"/>
    <property type="project" value="TreeGrafter"/>
</dbReference>